<evidence type="ECO:0000313" key="3">
    <source>
        <dbReference type="Proteomes" id="UP000785679"/>
    </source>
</evidence>
<feature type="transmembrane region" description="Helical" evidence="1">
    <location>
        <begin position="7"/>
        <end position="24"/>
    </location>
</feature>
<keyword evidence="1" id="KW-0472">Membrane</keyword>
<reference evidence="2" key="1">
    <citation type="submission" date="2019-06" db="EMBL/GenBank/DDBJ databases">
        <authorList>
            <person name="Zheng W."/>
        </authorList>
    </citation>
    <scope>NUCLEOTIDE SEQUENCE</scope>
    <source>
        <strain evidence="2">QDHG01</strain>
    </source>
</reference>
<evidence type="ECO:0000256" key="1">
    <source>
        <dbReference type="SAM" id="Phobius"/>
    </source>
</evidence>
<protein>
    <submittedName>
        <fullName evidence="2">Uncharacterized protein</fullName>
    </submittedName>
</protein>
<name>A0A8J8SX27_HALGN</name>
<dbReference type="AlphaFoldDB" id="A0A8J8SX27"/>
<dbReference type="Proteomes" id="UP000785679">
    <property type="component" value="Unassembled WGS sequence"/>
</dbReference>
<dbReference type="EMBL" id="RRYP01017719">
    <property type="protein sequence ID" value="TNV73984.1"/>
    <property type="molecule type" value="Genomic_DNA"/>
</dbReference>
<proteinExistence type="predicted"/>
<feature type="transmembrane region" description="Helical" evidence="1">
    <location>
        <begin position="81"/>
        <end position="104"/>
    </location>
</feature>
<feature type="transmembrane region" description="Helical" evidence="1">
    <location>
        <begin position="44"/>
        <end position="69"/>
    </location>
</feature>
<comment type="caution">
    <text evidence="2">The sequence shown here is derived from an EMBL/GenBank/DDBJ whole genome shotgun (WGS) entry which is preliminary data.</text>
</comment>
<sequence length="128" mass="14192">MPSSGSFIISCMGKWNFFLFSIYLSAYSLTTSSSTFSLLALLPITYYCTVQSLTNVTGFILSSCFSLFMPSRLKWLQACTASLSWLCEILMLFLPCLCCCWSLVEARGLLPPCLDSLWVIKGTCQSVA</sequence>
<organism evidence="2 3">
    <name type="scientific">Halteria grandinella</name>
    <dbReference type="NCBI Taxonomy" id="5974"/>
    <lineage>
        <taxon>Eukaryota</taxon>
        <taxon>Sar</taxon>
        <taxon>Alveolata</taxon>
        <taxon>Ciliophora</taxon>
        <taxon>Intramacronucleata</taxon>
        <taxon>Spirotrichea</taxon>
        <taxon>Stichotrichia</taxon>
        <taxon>Sporadotrichida</taxon>
        <taxon>Halteriidae</taxon>
        <taxon>Halteria</taxon>
    </lineage>
</organism>
<keyword evidence="3" id="KW-1185">Reference proteome</keyword>
<gene>
    <name evidence="2" type="ORF">FGO68_gene3069</name>
</gene>
<accession>A0A8J8SX27</accession>
<keyword evidence="1" id="KW-1133">Transmembrane helix</keyword>
<evidence type="ECO:0000313" key="2">
    <source>
        <dbReference type="EMBL" id="TNV73984.1"/>
    </source>
</evidence>
<keyword evidence="1" id="KW-0812">Transmembrane</keyword>